<gene>
    <name evidence="2" type="ORF">SAMN02745775_11954</name>
</gene>
<sequence>MTSRTARALAYGSLPLLLLPLGGLPAAGQTVVNLTNLDTALMTAFAASGSAPAISLQADTRLDAPNLAVSLSPGVVPGFAASALDQRGMNVVNAIGQAPNGDAQPVMLGSAAGPIATPGTVEINTLLSAGASPRIADLLSVGAVEAFSGRTSLTVGNTNAAISSGDPAAVGANGALVPFAQGNGSALVGGSQTALNSGNAVAVALQPGTVVVLNQMPVGLVANGGVAVAGQQQGYLNMSAVNSLLAYAGTGAATVLGGSGGNAGAQVAGNRFNTALVAGDVDLVLAQKADGLNATDTTFQAANRALAFGGNLGGLGLDPAVRTLGQVATVAVNQLALRPDGAAPAGNAQLNGQQSMVTAAGGSSVIPLVTNQIGASNITAGGFVPDSGVLANSRWGSFANSVGVPSLPQPGVTLPAPMVNGAPPASDVAIDRIGQAIELSFNAVDAGSVAIQSAPTGGSAGFSQVSGTVGLAAALYPSVTSAGQTLYFSPQALNSAIASTQAGQASINTASQAYRATVNTIQSQSAILGGFAQSQQRVDFGAAHIVGSQEPGLGGYTRVDPYTGATAEAAGVGPYSLLVGPSASLYANNIRALTALGGSAEVRGTQQQTTAAVNLLATTGTVDTSSAGLISQTAGAIDGFGSPVDVQRGFSAVPMQTVQAASGLSSGSGTATLTDYRQDINLVANAVSGGSLSGTVRQTGPVMGGISGPMETANLASVFANGRGAVTLGGASDQTSGLQQVSMTINRIESAGVIGSAVAPVAIQQASGSAPGVVGTQLGQGPANIAEATALGSSGDATARNVMQGVSISLNSVNAGGTMTGNLNQLSGGLASGTGNLAVATAIGCCQGPGSANATLVNARQVSGQSLNSLTVGALGAGTINQAAASRTDLLSANRLLSQASAGVARITGTQVAMGSVNIVGTSLR</sequence>
<accession>A0A1I4EZW1</accession>
<evidence type="ECO:0000256" key="1">
    <source>
        <dbReference type="SAM" id="SignalP"/>
    </source>
</evidence>
<keyword evidence="1" id="KW-0732">Signal</keyword>
<evidence type="ECO:0000313" key="2">
    <source>
        <dbReference type="EMBL" id="SFL09671.1"/>
    </source>
</evidence>
<proteinExistence type="predicted"/>
<name>A0A1I4EZW1_9PROT</name>
<dbReference type="AlphaFoldDB" id="A0A1I4EZW1"/>
<keyword evidence="3" id="KW-1185">Reference proteome</keyword>
<evidence type="ECO:0000313" key="3">
    <source>
        <dbReference type="Proteomes" id="UP000199473"/>
    </source>
</evidence>
<feature type="signal peptide" evidence="1">
    <location>
        <begin position="1"/>
        <end position="26"/>
    </location>
</feature>
<reference evidence="2 3" key="1">
    <citation type="submission" date="2016-10" db="EMBL/GenBank/DDBJ databases">
        <authorList>
            <person name="de Groot N.N."/>
        </authorList>
    </citation>
    <scope>NUCLEOTIDE SEQUENCE [LARGE SCALE GENOMIC DNA]</scope>
    <source>
        <strain evidence="2 3">DSM 19981</strain>
    </source>
</reference>
<feature type="chain" id="PRO_5011773584" evidence="1">
    <location>
        <begin position="27"/>
        <end position="925"/>
    </location>
</feature>
<dbReference type="Proteomes" id="UP000199473">
    <property type="component" value="Unassembled WGS sequence"/>
</dbReference>
<organism evidence="2 3">
    <name type="scientific">Falsiroseomonas stagni DSM 19981</name>
    <dbReference type="NCBI Taxonomy" id="1123062"/>
    <lineage>
        <taxon>Bacteria</taxon>
        <taxon>Pseudomonadati</taxon>
        <taxon>Pseudomonadota</taxon>
        <taxon>Alphaproteobacteria</taxon>
        <taxon>Acetobacterales</taxon>
        <taxon>Roseomonadaceae</taxon>
        <taxon>Falsiroseomonas</taxon>
    </lineage>
</organism>
<protein>
    <submittedName>
        <fullName evidence="2">Uncharacterized protein</fullName>
    </submittedName>
</protein>
<dbReference type="STRING" id="1123062.SAMN02745775_11954"/>
<dbReference type="EMBL" id="FOSQ01000019">
    <property type="protein sequence ID" value="SFL09671.1"/>
    <property type="molecule type" value="Genomic_DNA"/>
</dbReference>